<keyword evidence="2" id="KW-1185">Reference proteome</keyword>
<comment type="caution">
    <text evidence="1">The sequence shown here is derived from an EMBL/GenBank/DDBJ whole genome shotgun (WGS) entry which is preliminary data.</text>
</comment>
<dbReference type="AlphaFoldDB" id="A0A8H5H060"/>
<dbReference type="OrthoDB" id="2019572at2759"/>
<evidence type="ECO:0000313" key="1">
    <source>
        <dbReference type="EMBL" id="KAF5374232.1"/>
    </source>
</evidence>
<gene>
    <name evidence="1" type="ORF">D9758_004683</name>
</gene>
<reference evidence="1 2" key="1">
    <citation type="journal article" date="2020" name="ISME J.">
        <title>Uncovering the hidden diversity of litter-decomposition mechanisms in mushroom-forming fungi.</title>
        <authorList>
            <person name="Floudas D."/>
            <person name="Bentzer J."/>
            <person name="Ahren D."/>
            <person name="Johansson T."/>
            <person name="Persson P."/>
            <person name="Tunlid A."/>
        </authorList>
    </citation>
    <scope>NUCLEOTIDE SEQUENCE [LARGE SCALE GENOMIC DNA]</scope>
    <source>
        <strain evidence="1 2">CBS 291.85</strain>
    </source>
</reference>
<sequence>MSQLFMIANNQSIIYDIDTGLETPLPDIPNGVRVTNPFDGTAALLPLHPPYYIPRILVCGGTKTSTDGLRGPLGSRSYNLTFLRVAMLDNSTGPRCHLITVTGHRPLPQRRVICNAHHLSPLLIAAHHP</sequence>
<dbReference type="Proteomes" id="UP000559256">
    <property type="component" value="Unassembled WGS sequence"/>
</dbReference>
<protein>
    <submittedName>
        <fullName evidence="1">Uncharacterized protein</fullName>
    </submittedName>
</protein>
<name>A0A8H5H060_9AGAR</name>
<proteinExistence type="predicted"/>
<dbReference type="EMBL" id="JAACJM010000002">
    <property type="protein sequence ID" value="KAF5374232.1"/>
    <property type="molecule type" value="Genomic_DNA"/>
</dbReference>
<accession>A0A8H5H060</accession>
<evidence type="ECO:0000313" key="2">
    <source>
        <dbReference type="Proteomes" id="UP000559256"/>
    </source>
</evidence>
<organism evidence="1 2">
    <name type="scientific">Tetrapyrgos nigripes</name>
    <dbReference type="NCBI Taxonomy" id="182062"/>
    <lineage>
        <taxon>Eukaryota</taxon>
        <taxon>Fungi</taxon>
        <taxon>Dikarya</taxon>
        <taxon>Basidiomycota</taxon>
        <taxon>Agaricomycotina</taxon>
        <taxon>Agaricomycetes</taxon>
        <taxon>Agaricomycetidae</taxon>
        <taxon>Agaricales</taxon>
        <taxon>Marasmiineae</taxon>
        <taxon>Marasmiaceae</taxon>
        <taxon>Tetrapyrgos</taxon>
    </lineage>
</organism>